<feature type="compositionally biased region" description="Low complexity" evidence="1">
    <location>
        <begin position="14"/>
        <end position="30"/>
    </location>
</feature>
<protein>
    <submittedName>
        <fullName evidence="2">Thioredoxin-like reductase</fullName>
    </submittedName>
</protein>
<evidence type="ECO:0000256" key="1">
    <source>
        <dbReference type="SAM" id="MobiDB-lite"/>
    </source>
</evidence>
<dbReference type="SUPFAM" id="SSF52833">
    <property type="entry name" value="Thioredoxin-like"/>
    <property type="match status" value="1"/>
</dbReference>
<dbReference type="Proteomes" id="UP000271554">
    <property type="component" value="Chromosome"/>
</dbReference>
<dbReference type="Gene3D" id="3.40.30.10">
    <property type="entry name" value="Glutaredoxin"/>
    <property type="match status" value="1"/>
</dbReference>
<feature type="region of interest" description="Disordered" evidence="1">
    <location>
        <begin position="1"/>
        <end position="30"/>
    </location>
</feature>
<keyword evidence="3" id="KW-1185">Reference proteome</keyword>
<dbReference type="KEGG" id="shun:DWB77_01796"/>
<organism evidence="2 3">
    <name type="scientific">Streptomyces hundungensis</name>
    <dbReference type="NCBI Taxonomy" id="1077946"/>
    <lineage>
        <taxon>Bacteria</taxon>
        <taxon>Bacillati</taxon>
        <taxon>Actinomycetota</taxon>
        <taxon>Actinomycetes</taxon>
        <taxon>Kitasatosporales</taxon>
        <taxon>Streptomycetaceae</taxon>
        <taxon>Streptomyces</taxon>
    </lineage>
</organism>
<dbReference type="Pfam" id="PF22234">
    <property type="entry name" value="Rv2466c-like"/>
    <property type="match status" value="1"/>
</dbReference>
<accession>A0A387HAJ2</accession>
<evidence type="ECO:0000313" key="2">
    <source>
        <dbReference type="EMBL" id="AYG79681.1"/>
    </source>
</evidence>
<dbReference type="InterPro" id="IPR036249">
    <property type="entry name" value="Thioredoxin-like_sf"/>
</dbReference>
<sequence length="234" mass="26116">MAHYARRMTDTTKDTATTTTAEPAKTTTTADPATRTTVDFYFDPACPFAWITSRWMLEVERHRDIDLRFRPMSLYLHNIGNELPDWYRDLVDRSIGPVRVAVAAAEAHGEGVLRDLYTALGTRIHQDKNQDFDEVVAEALAELGLPAALADAAHDPAYDEAVRRSHDAGKDPAEDGYVGTPTIHLDGKVYFGPVLSSIPRGEEAARIFDSVRTIAAYPDFFELKRTRTGSLRFD</sequence>
<evidence type="ECO:0000313" key="3">
    <source>
        <dbReference type="Proteomes" id="UP000271554"/>
    </source>
</evidence>
<name>A0A387HAJ2_9ACTN</name>
<dbReference type="InterPro" id="IPR053977">
    <property type="entry name" value="Rv2466c-like"/>
</dbReference>
<dbReference type="AlphaFoldDB" id="A0A387HAJ2"/>
<gene>
    <name evidence="2" type="ORF">DWB77_01796</name>
</gene>
<reference evidence="2 3" key="1">
    <citation type="submission" date="2018-10" db="EMBL/GenBank/DDBJ databases">
        <title>Relationship between Morphology and Antimicrobial Activity in Streptomyces.</title>
        <authorList>
            <person name="Kang H.J."/>
            <person name="Kim S.B."/>
        </authorList>
    </citation>
    <scope>NUCLEOTIDE SEQUENCE [LARGE SCALE GENOMIC DNA]</scope>
    <source>
        <strain evidence="2 3">BH38</strain>
    </source>
</reference>
<dbReference type="EMBL" id="CP032698">
    <property type="protein sequence ID" value="AYG79681.1"/>
    <property type="molecule type" value="Genomic_DNA"/>
</dbReference>
<proteinExistence type="predicted"/>